<proteinExistence type="predicted"/>
<feature type="compositionally biased region" description="Acidic residues" evidence="1">
    <location>
        <begin position="93"/>
        <end position="114"/>
    </location>
</feature>
<accession>A0A4Y9ZVJ7</accession>
<feature type="compositionally biased region" description="Basic residues" evidence="1">
    <location>
        <begin position="1"/>
        <end position="27"/>
    </location>
</feature>
<reference evidence="2 3" key="1">
    <citation type="submission" date="2019-02" db="EMBL/GenBank/DDBJ databases">
        <title>Genome sequencing of the rare red list fungi Hericium alpestre (H. flagellum).</title>
        <authorList>
            <person name="Buettner E."/>
            <person name="Kellner H."/>
        </authorList>
    </citation>
    <scope>NUCLEOTIDE SEQUENCE [LARGE SCALE GENOMIC DNA]</scope>
    <source>
        <strain evidence="2 3">DSM 108284</strain>
    </source>
</reference>
<gene>
    <name evidence="2" type="ORF">EWM64_g5180</name>
</gene>
<dbReference type="Proteomes" id="UP000298061">
    <property type="component" value="Unassembled WGS sequence"/>
</dbReference>
<name>A0A4Y9ZVJ7_9AGAM</name>
<dbReference type="AlphaFoldDB" id="A0A4Y9ZVJ7"/>
<keyword evidence="3" id="KW-1185">Reference proteome</keyword>
<dbReference type="OrthoDB" id="2732771at2759"/>
<feature type="region of interest" description="Disordered" evidence="1">
    <location>
        <begin position="93"/>
        <end position="129"/>
    </location>
</feature>
<feature type="region of interest" description="Disordered" evidence="1">
    <location>
        <begin position="1"/>
        <end position="33"/>
    </location>
</feature>
<evidence type="ECO:0000313" key="3">
    <source>
        <dbReference type="Proteomes" id="UP000298061"/>
    </source>
</evidence>
<dbReference type="EMBL" id="SFCI01000608">
    <property type="protein sequence ID" value="TFY78832.1"/>
    <property type="molecule type" value="Genomic_DNA"/>
</dbReference>
<sequence>MPKVKATKLKPKATKAGKTRAARHASKGKPDSRIPFLLDDKIDFCMELRSTWQDAVKDETVGSFYNKSTNDFLLQFGYPPRLMDWKPDSWDEDDLNRLDEDDEEDDGLDEDDAQEAGPSTRPLQCGPADTEEELDAAWKKIIDWFRNNRNSTGAGTGRVKTASALSKQFDSIVDMVPVKPRCQHEDQYFSTKYYEPMVKALFNSHFEVISLMWQASQCSSDPPDLTALPSEDDVHALAAIIFEDDTLFARIYNDWLQDYRTLKEEVDDTYDKDMDQYCKLVEAANEEKTPEYYDRMWSQAAYFLYPFAEHLQKKLGACVSILLTAPVGENRGAIGMKSIHAGTMSNVRSLKWNDANWDGFKAMEASFCRFGGQCYTQEQRAACIIQTAATTSELDLAGKQQSLSPGFARVDALPPAGPSPGLVTLIALSPSDAGAF</sequence>
<evidence type="ECO:0000313" key="2">
    <source>
        <dbReference type="EMBL" id="TFY78832.1"/>
    </source>
</evidence>
<comment type="caution">
    <text evidence="2">The sequence shown here is derived from an EMBL/GenBank/DDBJ whole genome shotgun (WGS) entry which is preliminary data.</text>
</comment>
<protein>
    <submittedName>
        <fullName evidence="2">Uncharacterized protein</fullName>
    </submittedName>
</protein>
<organism evidence="2 3">
    <name type="scientific">Hericium alpestre</name>
    <dbReference type="NCBI Taxonomy" id="135208"/>
    <lineage>
        <taxon>Eukaryota</taxon>
        <taxon>Fungi</taxon>
        <taxon>Dikarya</taxon>
        <taxon>Basidiomycota</taxon>
        <taxon>Agaricomycotina</taxon>
        <taxon>Agaricomycetes</taxon>
        <taxon>Russulales</taxon>
        <taxon>Hericiaceae</taxon>
        <taxon>Hericium</taxon>
    </lineage>
</organism>
<evidence type="ECO:0000256" key="1">
    <source>
        <dbReference type="SAM" id="MobiDB-lite"/>
    </source>
</evidence>